<dbReference type="CDD" id="cd04182">
    <property type="entry name" value="GT_2_like_f"/>
    <property type="match status" value="1"/>
</dbReference>
<dbReference type="NCBIfam" id="TIGR03310">
    <property type="entry name" value="matur_MocA_YgfJ"/>
    <property type="match status" value="1"/>
</dbReference>
<dbReference type="OrthoDB" id="9797742at2"/>
<keyword evidence="3" id="KW-1185">Reference proteome</keyword>
<dbReference type="SUPFAM" id="SSF53448">
    <property type="entry name" value="Nucleotide-diphospho-sugar transferases"/>
    <property type="match status" value="1"/>
</dbReference>
<dbReference type="AlphaFoldDB" id="A0A0C1TYB5"/>
<dbReference type="EMBL" id="AYSO01000020">
    <property type="protein sequence ID" value="KIE44338.1"/>
    <property type="molecule type" value="Genomic_DNA"/>
</dbReference>
<feature type="domain" description="MobA-like NTP transferase" evidence="1">
    <location>
        <begin position="4"/>
        <end position="162"/>
    </location>
</feature>
<evidence type="ECO:0000313" key="3">
    <source>
        <dbReference type="Proteomes" id="UP000031366"/>
    </source>
</evidence>
<protein>
    <submittedName>
        <fullName evidence="2">Molybdenum hydroxylase accessory protein, YgfJ family</fullName>
    </submittedName>
</protein>
<accession>A0A0C1TYB5</accession>
<evidence type="ECO:0000259" key="1">
    <source>
        <dbReference type="Pfam" id="PF12804"/>
    </source>
</evidence>
<dbReference type="RefSeq" id="WP_039636716.1">
    <property type="nucleotide sequence ID" value="NZ_AYSO01000020.1"/>
</dbReference>
<organism evidence="2 3">
    <name type="scientific">Clostridium argentinense CDC 2741</name>
    <dbReference type="NCBI Taxonomy" id="1418104"/>
    <lineage>
        <taxon>Bacteria</taxon>
        <taxon>Bacillati</taxon>
        <taxon>Bacillota</taxon>
        <taxon>Clostridia</taxon>
        <taxon>Eubacteriales</taxon>
        <taxon>Clostridiaceae</taxon>
        <taxon>Clostridium</taxon>
    </lineage>
</organism>
<gene>
    <name evidence="2" type="primary">ygfJ</name>
    <name evidence="2" type="ORF">U732_694</name>
</gene>
<dbReference type="STRING" id="29341.RSJ17_06270"/>
<dbReference type="Gene3D" id="3.90.550.10">
    <property type="entry name" value="Spore Coat Polysaccharide Biosynthesis Protein SpsA, Chain A"/>
    <property type="match status" value="1"/>
</dbReference>
<dbReference type="InterPro" id="IPR029044">
    <property type="entry name" value="Nucleotide-diphossugar_trans"/>
</dbReference>
<reference evidence="2 3" key="1">
    <citation type="journal article" date="2015" name="Infect. Genet. Evol.">
        <title>Genomic sequences of six botulinum neurotoxin-producing strains representing three clostridial species illustrate the mobility and diversity of botulinum neurotoxin genes.</title>
        <authorList>
            <person name="Smith T.J."/>
            <person name="Hill K.K."/>
            <person name="Xie G."/>
            <person name="Foley B.T."/>
            <person name="Williamson C.H."/>
            <person name="Foster J.T."/>
            <person name="Johnson S.L."/>
            <person name="Chertkov O."/>
            <person name="Teshima H."/>
            <person name="Gibbons H.S."/>
            <person name="Johnsky L.A."/>
            <person name="Karavis M.A."/>
            <person name="Smith L.A."/>
        </authorList>
    </citation>
    <scope>NUCLEOTIDE SEQUENCE [LARGE SCALE GENOMIC DNA]</scope>
    <source>
        <strain evidence="2 3">CDC 2741</strain>
    </source>
</reference>
<proteinExistence type="predicted"/>
<dbReference type="InterPro" id="IPR025877">
    <property type="entry name" value="MobA-like_NTP_Trfase"/>
</dbReference>
<sequence length="193" mass="21660">MVNAVIMASGYSTRMGENKLLLPFKGKPIIEHVIDAIKECNFNEIILVGKEKQILDIGKNKNILTVLNTESYKGQSQSIKLGILNTCASDGYMFFTADQPLIDSYTINLLLDTFMKNKNSIIVPRYKTKPGSPTIFSTKFKDQLLNLQGDVGGKAIINNHLSEVLFIDLKSDYSLLDVDTVKDYEYILTKNLQ</sequence>
<dbReference type="Pfam" id="PF12804">
    <property type="entry name" value="NTP_transf_3"/>
    <property type="match status" value="1"/>
</dbReference>
<dbReference type="GO" id="GO:0016779">
    <property type="term" value="F:nucleotidyltransferase activity"/>
    <property type="evidence" value="ECO:0007669"/>
    <property type="project" value="UniProtKB-ARBA"/>
</dbReference>
<evidence type="ECO:0000313" key="2">
    <source>
        <dbReference type="EMBL" id="KIE44338.1"/>
    </source>
</evidence>
<name>A0A0C1TYB5_9CLOT</name>
<dbReference type="InterPro" id="IPR017696">
    <property type="entry name" value="Mo_hydrolase_YgfJ"/>
</dbReference>
<comment type="caution">
    <text evidence="2">The sequence shown here is derived from an EMBL/GenBank/DDBJ whole genome shotgun (WGS) entry which is preliminary data.</text>
</comment>
<dbReference type="PANTHER" id="PTHR43777">
    <property type="entry name" value="MOLYBDENUM COFACTOR CYTIDYLYLTRANSFERASE"/>
    <property type="match status" value="1"/>
</dbReference>
<dbReference type="PANTHER" id="PTHR43777:SF1">
    <property type="entry name" value="MOLYBDENUM COFACTOR CYTIDYLYLTRANSFERASE"/>
    <property type="match status" value="1"/>
</dbReference>
<dbReference type="Proteomes" id="UP000031366">
    <property type="component" value="Unassembled WGS sequence"/>
</dbReference>